<dbReference type="InterPro" id="IPR004107">
    <property type="entry name" value="Integrase_SAM-like_N"/>
</dbReference>
<dbReference type="Gene3D" id="1.10.443.10">
    <property type="entry name" value="Intergrase catalytic core"/>
    <property type="match status" value="1"/>
</dbReference>
<evidence type="ECO:0000256" key="2">
    <source>
        <dbReference type="ARBA" id="ARBA00022908"/>
    </source>
</evidence>
<accession>A0A412QSW6</accession>
<dbReference type="Gene3D" id="1.10.150.130">
    <property type="match status" value="1"/>
</dbReference>
<dbReference type="EMBL" id="QRXI01000010">
    <property type="protein sequence ID" value="RGT94069.1"/>
    <property type="molecule type" value="Genomic_DNA"/>
</dbReference>
<evidence type="ECO:0000259" key="6">
    <source>
        <dbReference type="PROSITE" id="PS51898"/>
    </source>
</evidence>
<dbReference type="InterPro" id="IPR044068">
    <property type="entry name" value="CB"/>
</dbReference>
<evidence type="ECO:0000256" key="5">
    <source>
        <dbReference type="PROSITE-ProRule" id="PRU01248"/>
    </source>
</evidence>
<evidence type="ECO:0000259" key="7">
    <source>
        <dbReference type="PROSITE" id="PS51900"/>
    </source>
</evidence>
<keyword evidence="4" id="KW-0233">DNA recombination</keyword>
<dbReference type="GO" id="GO:0006310">
    <property type="term" value="P:DNA recombination"/>
    <property type="evidence" value="ECO:0007669"/>
    <property type="project" value="UniProtKB-KW"/>
</dbReference>
<dbReference type="InterPro" id="IPR013762">
    <property type="entry name" value="Integrase-like_cat_sf"/>
</dbReference>
<comment type="caution">
    <text evidence="8">The sequence shown here is derived from an EMBL/GenBank/DDBJ whole genome shotgun (WGS) entry which is preliminary data.</text>
</comment>
<dbReference type="InterPro" id="IPR011010">
    <property type="entry name" value="DNA_brk_join_enz"/>
</dbReference>
<dbReference type="Pfam" id="PF02899">
    <property type="entry name" value="Phage_int_SAM_1"/>
    <property type="match status" value="1"/>
</dbReference>
<dbReference type="PROSITE" id="PS51900">
    <property type="entry name" value="CB"/>
    <property type="match status" value="1"/>
</dbReference>
<dbReference type="GO" id="GO:0003677">
    <property type="term" value="F:DNA binding"/>
    <property type="evidence" value="ECO:0007669"/>
    <property type="project" value="UniProtKB-UniRule"/>
</dbReference>
<keyword evidence="1" id="KW-0159">Chromosome partition</keyword>
<dbReference type="RefSeq" id="WP_101690410.1">
    <property type="nucleotide sequence ID" value="NZ_JADNKW010000017.1"/>
</dbReference>
<keyword evidence="2" id="KW-0229">DNA integration</keyword>
<dbReference type="GO" id="GO:0007059">
    <property type="term" value="P:chromosome segregation"/>
    <property type="evidence" value="ECO:0007669"/>
    <property type="project" value="UniProtKB-KW"/>
</dbReference>
<dbReference type="Pfam" id="PF00589">
    <property type="entry name" value="Phage_integrase"/>
    <property type="match status" value="1"/>
</dbReference>
<protein>
    <submittedName>
        <fullName evidence="8">Integrase</fullName>
    </submittedName>
</protein>
<dbReference type="Proteomes" id="UP000283833">
    <property type="component" value="Unassembled WGS sequence"/>
</dbReference>
<evidence type="ECO:0000313" key="8">
    <source>
        <dbReference type="EMBL" id="RGT94069.1"/>
    </source>
</evidence>
<gene>
    <name evidence="8" type="ORF">DWX04_09510</name>
</gene>
<dbReference type="PANTHER" id="PTHR30349:SF81">
    <property type="entry name" value="TYROSINE RECOMBINASE XERC"/>
    <property type="match status" value="1"/>
</dbReference>
<feature type="domain" description="Core-binding (CB)" evidence="7">
    <location>
        <begin position="5"/>
        <end position="98"/>
    </location>
</feature>
<evidence type="ECO:0000256" key="1">
    <source>
        <dbReference type="ARBA" id="ARBA00022829"/>
    </source>
</evidence>
<dbReference type="PANTHER" id="PTHR30349">
    <property type="entry name" value="PHAGE INTEGRASE-RELATED"/>
    <property type="match status" value="1"/>
</dbReference>
<evidence type="ECO:0000256" key="3">
    <source>
        <dbReference type="ARBA" id="ARBA00023125"/>
    </source>
</evidence>
<reference evidence="8 9" key="1">
    <citation type="submission" date="2018-08" db="EMBL/GenBank/DDBJ databases">
        <title>A genome reference for cultivated species of the human gut microbiota.</title>
        <authorList>
            <person name="Zou Y."/>
            <person name="Xue W."/>
            <person name="Luo G."/>
        </authorList>
    </citation>
    <scope>NUCLEOTIDE SEQUENCE [LARGE SCALE GENOMIC DNA]</scope>
    <source>
        <strain evidence="8 9">AF18-14</strain>
    </source>
</reference>
<proteinExistence type="predicted"/>
<sequence length="342" mass="39368">MKIETDFGKYVTLFFTQYLVGERGVSPHTLRSYSDTFNLFYDFMSLVRSVPAHKVRLKDVTHQTIKDFLFWLEKEKNNLVSTRNIRLAAIKSFSCFMQYYDTMHVGQWQAILAIKQKKIDRDAFSYLTTEGMALLLSQIPTDTRDGRRHLAILAFLYDSGARASELVNLKPSDIFFEIPAHATLFGKGRKRRIVPLQDKLCAIVKKYMEDWDLDTADTSNRPLFMNKNGRKLTTTGLAYIISLYASPARVLRPDLIPGKLSPHSFRHSKAMHLLQSGVNIIYVRDILGHVSMKTTEIYARADSKQKREALENAYQDLIPKASTDGVWESDQELKKWLRSLGR</sequence>
<dbReference type="InterPro" id="IPR002104">
    <property type="entry name" value="Integrase_catalytic"/>
</dbReference>
<dbReference type="InterPro" id="IPR010998">
    <property type="entry name" value="Integrase_recombinase_N"/>
</dbReference>
<keyword evidence="3 5" id="KW-0238">DNA-binding</keyword>
<dbReference type="GO" id="GO:0015074">
    <property type="term" value="P:DNA integration"/>
    <property type="evidence" value="ECO:0007669"/>
    <property type="project" value="UniProtKB-KW"/>
</dbReference>
<dbReference type="SUPFAM" id="SSF56349">
    <property type="entry name" value="DNA breaking-rejoining enzymes"/>
    <property type="match status" value="1"/>
</dbReference>
<dbReference type="InterPro" id="IPR050090">
    <property type="entry name" value="Tyrosine_recombinase_XerCD"/>
</dbReference>
<feature type="domain" description="Tyr recombinase" evidence="6">
    <location>
        <begin position="122"/>
        <end position="311"/>
    </location>
</feature>
<dbReference type="AlphaFoldDB" id="A0A412QSW6"/>
<organism evidence="8 9">
    <name type="scientific">Phocaeicola vulgatus</name>
    <name type="common">Bacteroides vulgatus</name>
    <dbReference type="NCBI Taxonomy" id="821"/>
    <lineage>
        <taxon>Bacteria</taxon>
        <taxon>Pseudomonadati</taxon>
        <taxon>Bacteroidota</taxon>
        <taxon>Bacteroidia</taxon>
        <taxon>Bacteroidales</taxon>
        <taxon>Bacteroidaceae</taxon>
        <taxon>Phocaeicola</taxon>
    </lineage>
</organism>
<evidence type="ECO:0000256" key="4">
    <source>
        <dbReference type="ARBA" id="ARBA00023172"/>
    </source>
</evidence>
<dbReference type="PROSITE" id="PS51898">
    <property type="entry name" value="TYR_RECOMBINASE"/>
    <property type="match status" value="1"/>
</dbReference>
<evidence type="ECO:0000313" key="9">
    <source>
        <dbReference type="Proteomes" id="UP000283833"/>
    </source>
</evidence>
<name>A0A412QSW6_PHOVU</name>